<dbReference type="Pfam" id="PF10367">
    <property type="entry name" value="zf-Vps39_C"/>
    <property type="match status" value="1"/>
</dbReference>
<dbReference type="GO" id="GO:0016020">
    <property type="term" value="C:membrane"/>
    <property type="evidence" value="ECO:0007669"/>
    <property type="project" value="TreeGrafter"/>
</dbReference>
<dbReference type="InterPro" id="IPR000547">
    <property type="entry name" value="Clathrin_H-chain/VPS_repeat"/>
</dbReference>
<dbReference type="Pfam" id="PF00780">
    <property type="entry name" value="CNH"/>
    <property type="match status" value="1"/>
</dbReference>
<reference evidence="8" key="2">
    <citation type="submission" date="2025-04" db="UniProtKB">
        <authorList>
            <consortium name="RefSeq"/>
        </authorList>
    </citation>
    <scope>IDENTIFICATION</scope>
    <source>
        <strain evidence="8">Aabys</strain>
    </source>
</reference>
<evidence type="ECO:0000313" key="8">
    <source>
        <dbReference type="RefSeq" id="XP_005188205.1"/>
    </source>
</evidence>
<dbReference type="VEuPathDB" id="VectorBase:MDOA012128"/>
<protein>
    <submittedName>
        <fullName evidence="8">Vam6/Vps39-like protein</fullName>
    </submittedName>
</protein>
<comment type="similarity">
    <text evidence="3">Belongs to the VAM6/VPS39 family.</text>
</comment>
<dbReference type="GO" id="GO:0006914">
    <property type="term" value="P:autophagy"/>
    <property type="evidence" value="ECO:0007669"/>
    <property type="project" value="TreeGrafter"/>
</dbReference>
<dbReference type="eggNOG" id="KOG2063">
    <property type="taxonomic scope" value="Eukaryota"/>
</dbReference>
<evidence type="ECO:0000256" key="1">
    <source>
        <dbReference type="ARBA" id="ARBA00004184"/>
    </source>
</evidence>
<keyword evidence="2" id="KW-0472">Membrane</keyword>
<dbReference type="PROSITE" id="PS50236">
    <property type="entry name" value="CHCR"/>
    <property type="match status" value="1"/>
</dbReference>
<dbReference type="GO" id="GO:0006886">
    <property type="term" value="P:intracellular protein transport"/>
    <property type="evidence" value="ECO:0007669"/>
    <property type="project" value="UniProtKB-UniRule"/>
</dbReference>
<dbReference type="InterPro" id="IPR019453">
    <property type="entry name" value="VPS39/TGFA1_Znf"/>
</dbReference>
<evidence type="ECO:0000313" key="6">
    <source>
        <dbReference type="EnsemblMetazoa" id="MDOA012128-PA"/>
    </source>
</evidence>
<dbReference type="GO" id="GO:0005737">
    <property type="term" value="C:cytoplasm"/>
    <property type="evidence" value="ECO:0007669"/>
    <property type="project" value="TreeGrafter"/>
</dbReference>
<dbReference type="KEGG" id="mde:101900688"/>
<feature type="repeat" description="CHCR" evidence="4">
    <location>
        <begin position="586"/>
        <end position="754"/>
    </location>
</feature>
<dbReference type="GO" id="GO:0012505">
    <property type="term" value="C:endomembrane system"/>
    <property type="evidence" value="ECO:0007669"/>
    <property type="project" value="UniProtKB-SubCell"/>
</dbReference>
<dbReference type="PANTHER" id="PTHR12894">
    <property type="entry name" value="CNH DOMAIN CONTAINING"/>
    <property type="match status" value="1"/>
</dbReference>
<name>A0A1I8N6T0_MUSDO</name>
<evidence type="ECO:0000256" key="4">
    <source>
        <dbReference type="PROSITE-ProRule" id="PRU01006"/>
    </source>
</evidence>
<dbReference type="PANTHER" id="PTHR12894:SF49">
    <property type="entry name" value="VAM6_VPS39-LIKE PROTEIN"/>
    <property type="match status" value="1"/>
</dbReference>
<feature type="domain" description="CNH" evidence="5">
    <location>
        <begin position="14"/>
        <end position="310"/>
    </location>
</feature>
<reference evidence="6" key="1">
    <citation type="submission" date="2020-05" db="UniProtKB">
        <authorList>
            <consortium name="EnsemblMetazoa"/>
        </authorList>
    </citation>
    <scope>IDENTIFICATION</scope>
    <source>
        <strain evidence="6">Aabys</strain>
    </source>
</reference>
<evidence type="ECO:0000256" key="2">
    <source>
        <dbReference type="ARBA" id="ARBA00023136"/>
    </source>
</evidence>
<dbReference type="AlphaFoldDB" id="A0A1I8N6T0"/>
<dbReference type="InterPro" id="IPR019452">
    <property type="entry name" value="VPS39/TGF_beta_rcpt-assoc_1"/>
</dbReference>
<organism evidence="6">
    <name type="scientific">Musca domestica</name>
    <name type="common">House fly</name>
    <dbReference type="NCBI Taxonomy" id="7370"/>
    <lineage>
        <taxon>Eukaryota</taxon>
        <taxon>Metazoa</taxon>
        <taxon>Ecdysozoa</taxon>
        <taxon>Arthropoda</taxon>
        <taxon>Hexapoda</taxon>
        <taxon>Insecta</taxon>
        <taxon>Pterygota</taxon>
        <taxon>Neoptera</taxon>
        <taxon>Endopterygota</taxon>
        <taxon>Diptera</taxon>
        <taxon>Brachycera</taxon>
        <taxon>Muscomorpha</taxon>
        <taxon>Muscoidea</taxon>
        <taxon>Muscidae</taxon>
        <taxon>Musca</taxon>
    </lineage>
</organism>
<dbReference type="PROSITE" id="PS50219">
    <property type="entry name" value="CNH"/>
    <property type="match status" value="1"/>
</dbReference>
<accession>A0A1I8N6T0</accession>
<evidence type="ECO:0000259" key="5">
    <source>
        <dbReference type="PROSITE" id="PS50219"/>
    </source>
</evidence>
<sequence length="891" mass="102540">MHQSYHIHSILKQGVHIESIAAYNNNVILGTRSGQLIMYSVDENGAVDMLMFNKNFSKKPIAQMEVIEAESLLFVLTDAMIHVCDISHMEKNFSFIHSSELTKGCSLFTMDVKTTKSTTGKTVNVLRVCCVIKRRLQFFYWKPYILESPDFSIELKDVPKALCWVDDLICVGYKDEYVIFNIKYNKTEKHDLIVTSSSHNMDPCICLLKDIIGVSKDEYLVTIDPDVYKARKDDKAKVQGALDSSTSNKGKNPLQPITWSGPLLALVWDEPFVVGRVANGIEIRCLEANGINKDTLVQSIPELSKTKHLVRSGRGTIFAAAISELWCIRMVDISVQRQQLLQQKKFQLAIELTNISDEPELAKAETIRQIHMRYAKELFALKQFSAAMNEFEKAQANPYDVIRLFPNLLQDKASADSFDATVPQVSNMPQLEDKDLEKALLALIEFLALARQKEVVKLRDSKNASKSLLSIIDTTLLKCYLQTNDSLIAPLLRLNQCHLEESEKTLLKHDKISELIILYQTNGQHKKALELLKSQAKKEGSNLYGYDRTIRYLQQLGSSHMNLILEFSDWILKADPEKGLRIFTDDFIEVENLPRATVLDFLLSHHKQLVIPYLEHVINVWKDHNTLIHNVLIKQYREKVENIMKDLDNPDMATERLKDQLRDYRTKLYNILENSTNYSPDIILKDFPTNILLEERALILERLKKHEKVLAIYIQILGDVDKAAQYCERNYDDEPDIFFLLLKTILSPMKFPPYEGVELHEGFKKPNEDVAVNLLNKYGTKIDPSKIWPFLPDEMPVHRMLNYLDTVIRTKTAHEHHMEMKKALLQAEIRRCTDLVREQQNISFEINEFTTCPECKKRFANQSAFVRYPNGEIVHLSCHDKRIMAANLFGN</sequence>
<evidence type="ECO:0000313" key="7">
    <source>
        <dbReference type="Proteomes" id="UP001652621"/>
    </source>
</evidence>
<dbReference type="GO" id="GO:0034058">
    <property type="term" value="P:endosomal vesicle fusion"/>
    <property type="evidence" value="ECO:0007669"/>
    <property type="project" value="TreeGrafter"/>
</dbReference>
<dbReference type="InterPro" id="IPR032914">
    <property type="entry name" value="Vam6/VPS39/TRAP1"/>
</dbReference>
<dbReference type="Proteomes" id="UP001652621">
    <property type="component" value="Unplaced"/>
</dbReference>
<dbReference type="RefSeq" id="XP_005188205.1">
    <property type="nucleotide sequence ID" value="XM_005188148.3"/>
</dbReference>
<comment type="subcellular location">
    <subcellularLocation>
        <location evidence="1">Endomembrane system</location>
        <topology evidence="1">Peripheral membrane protein</topology>
    </subcellularLocation>
</comment>
<dbReference type="Pfam" id="PF10366">
    <property type="entry name" value="Vps39_1"/>
    <property type="match status" value="1"/>
</dbReference>
<evidence type="ECO:0000256" key="3">
    <source>
        <dbReference type="ARBA" id="ARBA00038201"/>
    </source>
</evidence>
<gene>
    <name evidence="6" type="primary">101900688</name>
    <name evidence="8" type="synonym">LOC101900688</name>
</gene>
<dbReference type="OrthoDB" id="5325112at2759"/>
<dbReference type="EnsemblMetazoa" id="MDOA012128-RA">
    <property type="protein sequence ID" value="MDOA012128-PA"/>
    <property type="gene ID" value="MDOA012128"/>
</dbReference>
<dbReference type="STRING" id="7370.A0A1I8N6T0"/>
<proteinExistence type="inferred from homology"/>
<dbReference type="VEuPathDB" id="VectorBase:MDOMA2_006899"/>
<dbReference type="InterPro" id="IPR001180">
    <property type="entry name" value="CNH_dom"/>
</dbReference>
<keyword evidence="7" id="KW-1185">Reference proteome</keyword>